<sequence>MGYGLLTGTRTSPTRLEFELGELRDPLLAAVFVGAGCTRSSAACRSPVRRYAVRNSASE</sequence>
<keyword evidence="2" id="KW-1185">Reference proteome</keyword>
<protein>
    <submittedName>
        <fullName evidence="1">Uncharacterized protein</fullName>
    </submittedName>
</protein>
<proteinExistence type="predicted"/>
<accession>A0A841CZF3</accession>
<dbReference type="EMBL" id="JACHJJ010000009">
    <property type="protein sequence ID" value="MBB5963772.1"/>
    <property type="molecule type" value="Genomic_DNA"/>
</dbReference>
<dbReference type="RefSeq" id="WP_184942155.1">
    <property type="nucleotide sequence ID" value="NZ_BAAAWZ010000001.1"/>
</dbReference>
<evidence type="ECO:0000313" key="2">
    <source>
        <dbReference type="Proteomes" id="UP000562352"/>
    </source>
</evidence>
<gene>
    <name evidence="1" type="ORF">FHS22_003054</name>
</gene>
<dbReference type="AlphaFoldDB" id="A0A841CZF3"/>
<organism evidence="1 2">
    <name type="scientific">Planomonospora venezuelensis</name>
    <dbReference type="NCBI Taxonomy" id="1999"/>
    <lineage>
        <taxon>Bacteria</taxon>
        <taxon>Bacillati</taxon>
        <taxon>Actinomycetota</taxon>
        <taxon>Actinomycetes</taxon>
        <taxon>Streptosporangiales</taxon>
        <taxon>Streptosporangiaceae</taxon>
        <taxon>Planomonospora</taxon>
    </lineage>
</organism>
<name>A0A841CZF3_PLAVE</name>
<comment type="caution">
    <text evidence="1">The sequence shown here is derived from an EMBL/GenBank/DDBJ whole genome shotgun (WGS) entry which is preliminary data.</text>
</comment>
<dbReference type="Proteomes" id="UP000562352">
    <property type="component" value="Unassembled WGS sequence"/>
</dbReference>
<reference evidence="1 2" key="1">
    <citation type="submission" date="2020-08" db="EMBL/GenBank/DDBJ databases">
        <title>Genomic Encyclopedia of Type Strains, Phase III (KMG-III): the genomes of soil and plant-associated and newly described type strains.</title>
        <authorList>
            <person name="Whitman W."/>
        </authorList>
    </citation>
    <scope>NUCLEOTIDE SEQUENCE [LARGE SCALE GENOMIC DNA]</scope>
    <source>
        <strain evidence="1 2">CECT 3303</strain>
    </source>
</reference>
<evidence type="ECO:0000313" key="1">
    <source>
        <dbReference type="EMBL" id="MBB5963772.1"/>
    </source>
</evidence>